<accession>A0A8D8A4F9</accession>
<evidence type="ECO:0000256" key="2">
    <source>
        <dbReference type="SAM" id="Phobius"/>
    </source>
</evidence>
<feature type="chain" id="PRO_5036260335" evidence="3">
    <location>
        <begin position="34"/>
        <end position="124"/>
    </location>
</feature>
<feature type="region of interest" description="Disordered" evidence="1">
    <location>
        <begin position="31"/>
        <end position="54"/>
    </location>
</feature>
<organism evidence="4">
    <name type="scientific">Culex pipiens</name>
    <name type="common">House mosquito</name>
    <dbReference type="NCBI Taxonomy" id="7175"/>
    <lineage>
        <taxon>Eukaryota</taxon>
        <taxon>Metazoa</taxon>
        <taxon>Ecdysozoa</taxon>
        <taxon>Arthropoda</taxon>
        <taxon>Hexapoda</taxon>
        <taxon>Insecta</taxon>
        <taxon>Pterygota</taxon>
        <taxon>Neoptera</taxon>
        <taxon>Endopterygota</taxon>
        <taxon>Diptera</taxon>
        <taxon>Nematocera</taxon>
        <taxon>Culicoidea</taxon>
        <taxon>Culicidae</taxon>
        <taxon>Culicinae</taxon>
        <taxon>Culicini</taxon>
        <taxon>Culex</taxon>
        <taxon>Culex</taxon>
    </lineage>
</organism>
<keyword evidence="2" id="KW-1133">Transmembrane helix</keyword>
<keyword evidence="2" id="KW-0812">Transmembrane</keyword>
<feature type="transmembrane region" description="Helical" evidence="2">
    <location>
        <begin position="100"/>
        <end position="121"/>
    </location>
</feature>
<name>A0A8D8A4F9_CULPI</name>
<protein>
    <submittedName>
        <fullName evidence="4">(northern house mosquito) hypothetical protein</fullName>
    </submittedName>
</protein>
<proteinExistence type="predicted"/>
<feature type="compositionally biased region" description="Low complexity" evidence="1">
    <location>
        <begin position="31"/>
        <end position="48"/>
    </location>
</feature>
<sequence length="124" mass="13154">MAAGRGGTTGLAPCLAQVLRLLLLGSVFPTSKSKLQSSSESELKFGSSSDRKPCSCRSLRAVCFRPSRVLLTTSNRFGSPDSIAGCRSGTFASISSKSPYLLVISLIIFSVSEWIISRIVFASS</sequence>
<keyword evidence="2" id="KW-0472">Membrane</keyword>
<reference evidence="4" key="1">
    <citation type="submission" date="2021-05" db="EMBL/GenBank/DDBJ databases">
        <authorList>
            <person name="Alioto T."/>
            <person name="Alioto T."/>
            <person name="Gomez Garrido J."/>
        </authorList>
    </citation>
    <scope>NUCLEOTIDE SEQUENCE</scope>
</reference>
<dbReference type="EMBL" id="HBUE01014911">
    <property type="protein sequence ID" value="CAG6450098.1"/>
    <property type="molecule type" value="Transcribed_RNA"/>
</dbReference>
<evidence type="ECO:0000313" key="4">
    <source>
        <dbReference type="EMBL" id="CAG6450098.1"/>
    </source>
</evidence>
<dbReference type="EMBL" id="HBUE01014910">
    <property type="protein sequence ID" value="CAG6450097.1"/>
    <property type="molecule type" value="Transcribed_RNA"/>
</dbReference>
<evidence type="ECO:0000256" key="3">
    <source>
        <dbReference type="SAM" id="SignalP"/>
    </source>
</evidence>
<feature type="signal peptide" evidence="3">
    <location>
        <begin position="1"/>
        <end position="33"/>
    </location>
</feature>
<dbReference type="AlphaFoldDB" id="A0A8D8A4F9"/>
<keyword evidence="3" id="KW-0732">Signal</keyword>
<evidence type="ECO:0000256" key="1">
    <source>
        <dbReference type="SAM" id="MobiDB-lite"/>
    </source>
</evidence>